<dbReference type="AlphaFoldDB" id="A0A8H4LDE3"/>
<evidence type="ECO:0000313" key="3">
    <source>
        <dbReference type="Proteomes" id="UP000554235"/>
    </source>
</evidence>
<dbReference type="EMBL" id="JAADYS010000808">
    <property type="protein sequence ID" value="KAF4466916.1"/>
    <property type="molecule type" value="Genomic_DNA"/>
</dbReference>
<organism evidence="2 3">
    <name type="scientific">Fusarium albosuccineum</name>
    <dbReference type="NCBI Taxonomy" id="1237068"/>
    <lineage>
        <taxon>Eukaryota</taxon>
        <taxon>Fungi</taxon>
        <taxon>Dikarya</taxon>
        <taxon>Ascomycota</taxon>
        <taxon>Pezizomycotina</taxon>
        <taxon>Sordariomycetes</taxon>
        <taxon>Hypocreomycetidae</taxon>
        <taxon>Hypocreales</taxon>
        <taxon>Nectriaceae</taxon>
        <taxon>Fusarium</taxon>
        <taxon>Fusarium decemcellulare species complex</taxon>
    </lineage>
</organism>
<evidence type="ECO:0000256" key="1">
    <source>
        <dbReference type="SAM" id="MobiDB-lite"/>
    </source>
</evidence>
<reference evidence="2 3" key="1">
    <citation type="submission" date="2020-01" db="EMBL/GenBank/DDBJ databases">
        <title>Identification and distribution of gene clusters putatively required for synthesis of sphingolipid metabolism inhibitors in phylogenetically diverse species of the filamentous fungus Fusarium.</title>
        <authorList>
            <person name="Kim H.-S."/>
            <person name="Busman M."/>
            <person name="Brown D.W."/>
            <person name="Divon H."/>
            <person name="Uhlig S."/>
            <person name="Proctor R.H."/>
        </authorList>
    </citation>
    <scope>NUCLEOTIDE SEQUENCE [LARGE SCALE GENOMIC DNA]</scope>
    <source>
        <strain evidence="2 3">NRRL 20459</strain>
    </source>
</reference>
<sequence>MAPIASSTPSIPRTGKPCPSKVYAPNWQEASDVIGTWEGRHLIVDGFSLQATSASRMHHHVGRDPTGRV</sequence>
<feature type="compositionally biased region" description="Polar residues" evidence="1">
    <location>
        <begin position="1"/>
        <end position="11"/>
    </location>
</feature>
<evidence type="ECO:0000313" key="2">
    <source>
        <dbReference type="EMBL" id="KAF4466916.1"/>
    </source>
</evidence>
<feature type="region of interest" description="Disordered" evidence="1">
    <location>
        <begin position="1"/>
        <end position="20"/>
    </location>
</feature>
<comment type="caution">
    <text evidence="2">The sequence shown here is derived from an EMBL/GenBank/DDBJ whole genome shotgun (WGS) entry which is preliminary data.</text>
</comment>
<proteinExistence type="predicted"/>
<keyword evidence="3" id="KW-1185">Reference proteome</keyword>
<protein>
    <submittedName>
        <fullName evidence="2">Uncharacterized protein</fullName>
    </submittedName>
</protein>
<name>A0A8H4LDE3_9HYPO</name>
<gene>
    <name evidence="2" type="ORF">FALBO_6216</name>
</gene>
<accession>A0A8H4LDE3</accession>
<dbReference type="Proteomes" id="UP000554235">
    <property type="component" value="Unassembled WGS sequence"/>
</dbReference>